<keyword evidence="3 9" id="KW-0812">Transmembrane</keyword>
<protein>
    <recommendedName>
        <fullName evidence="9">Odorant receptor</fullName>
    </recommendedName>
</protein>
<keyword evidence="5 9" id="KW-1133">Transmembrane helix</keyword>
<dbReference type="GO" id="GO:0004984">
    <property type="term" value="F:olfactory receptor activity"/>
    <property type="evidence" value="ECO:0007669"/>
    <property type="project" value="InterPro"/>
</dbReference>
<evidence type="ECO:0000256" key="6">
    <source>
        <dbReference type="ARBA" id="ARBA00023136"/>
    </source>
</evidence>
<evidence type="ECO:0000256" key="4">
    <source>
        <dbReference type="ARBA" id="ARBA00022725"/>
    </source>
</evidence>
<evidence type="ECO:0000256" key="8">
    <source>
        <dbReference type="ARBA" id="ARBA00023224"/>
    </source>
</evidence>
<dbReference type="GO" id="GO:0007165">
    <property type="term" value="P:signal transduction"/>
    <property type="evidence" value="ECO:0007669"/>
    <property type="project" value="UniProtKB-KW"/>
</dbReference>
<evidence type="ECO:0000256" key="1">
    <source>
        <dbReference type="ARBA" id="ARBA00004141"/>
    </source>
</evidence>
<comment type="subcellular location">
    <subcellularLocation>
        <location evidence="9">Cell membrane</location>
        <topology evidence="9">Multi-pass membrane protein</topology>
    </subcellularLocation>
    <subcellularLocation>
        <location evidence="1">Membrane</location>
        <topology evidence="1">Multi-pass membrane protein</topology>
    </subcellularLocation>
</comment>
<evidence type="ECO:0000256" key="3">
    <source>
        <dbReference type="ARBA" id="ARBA00022692"/>
    </source>
</evidence>
<name>A0A6M6DSS1_CERKI</name>
<evidence type="ECO:0000256" key="9">
    <source>
        <dbReference type="RuleBase" id="RU351113"/>
    </source>
</evidence>
<sequence>MLRQVYDALRNANEPSRYLQFNVLMVRFMGVLVGRGVAGALYTWSLLALLLTQGLAGVLDLVDSSDIADITANLPVTTIIFSSAYRLFFFTLHRDRYQAIVDTVGERFVASSTSVDMAAWLRRSRIISMVYFTYGSFVAGTWQLHPLISAQLTSAAMAKESNGTFEGLPRELWEFPFRAEYPFDARQPYVYTVIFILQGATTFVAGCMILVLDMMFITLTSLISGQLEIVKDKLRNMRKIATGERKNEEIGLVGKALQKQALERRRRILNSNIDATKDENFNEDIVTRKINLLLGECVEHHNMLLSLISEIEFMHWSAFMVNFCVLLIIFSFAAFEVTSGTPTSPAKVVNLAEYLLISILQMFLLCDCGDKLVDQELSVSQAAYESQWYHCSESVKCTLQIIVLRARQPEQITVGKIAGLNLDTFSDMLSRSFSYFTVLRQIRDG</sequence>
<organism evidence="10">
    <name type="scientific">Ceracris kiangsu</name>
    <name type="common">Yellow-spined bamboo locust</name>
    <name type="synonym">Rammeacris kiangsu</name>
    <dbReference type="NCBI Taxonomy" id="227354"/>
    <lineage>
        <taxon>Eukaryota</taxon>
        <taxon>Metazoa</taxon>
        <taxon>Ecdysozoa</taxon>
        <taxon>Arthropoda</taxon>
        <taxon>Hexapoda</taxon>
        <taxon>Insecta</taxon>
        <taxon>Pterygota</taxon>
        <taxon>Neoptera</taxon>
        <taxon>Polyneoptera</taxon>
        <taxon>Orthoptera</taxon>
        <taxon>Caelifera</taxon>
        <taxon>Acrididea</taxon>
        <taxon>Acridomorpha</taxon>
        <taxon>Acridoidea</taxon>
        <taxon>Acrididae</taxon>
        <taxon>Gomphocerinae</taxon>
        <taxon>Ceracris</taxon>
    </lineage>
</organism>
<accession>A0A6M6DSS1</accession>
<keyword evidence="2 9" id="KW-0716">Sensory transduction</keyword>
<reference evidence="10" key="1">
    <citation type="submission" date="2020-01" db="EMBL/GenBank/DDBJ databases">
        <title>Identification and Expression Profiles Analysis of Chemosensory Genes from the Antennal Transcriptome of Ceracris kiangsu Tsai (Orthoptera: Acrididae).</title>
        <authorList>
            <person name="Li R."/>
            <person name="Jiang G.-f."/>
        </authorList>
    </citation>
    <scope>NUCLEOTIDE SEQUENCE</scope>
</reference>
<feature type="transmembrane region" description="Helical" evidence="9">
    <location>
        <begin position="313"/>
        <end position="335"/>
    </location>
</feature>
<dbReference type="PANTHER" id="PTHR21137">
    <property type="entry name" value="ODORANT RECEPTOR"/>
    <property type="match status" value="1"/>
</dbReference>
<keyword evidence="8 9" id="KW-0807">Transducer</keyword>
<dbReference type="PANTHER" id="PTHR21137:SF42">
    <property type="entry name" value="ODORANT RECEPTOR 83A"/>
    <property type="match status" value="1"/>
</dbReference>
<comment type="similarity">
    <text evidence="9">Belongs to the insect chemoreceptor superfamily. Heteromeric odorant receptor channel (TC 1.A.69) family.</text>
</comment>
<feature type="transmembrane region" description="Helical" evidence="9">
    <location>
        <begin position="21"/>
        <end position="50"/>
    </location>
</feature>
<dbReference type="EMBL" id="MT072554">
    <property type="protein sequence ID" value="QJX74282.1"/>
    <property type="molecule type" value="mRNA"/>
</dbReference>
<evidence type="ECO:0000256" key="2">
    <source>
        <dbReference type="ARBA" id="ARBA00022606"/>
    </source>
</evidence>
<keyword evidence="6 9" id="KW-0472">Membrane</keyword>
<evidence type="ECO:0000256" key="5">
    <source>
        <dbReference type="ARBA" id="ARBA00022989"/>
    </source>
</evidence>
<proteinExistence type="evidence at transcript level"/>
<evidence type="ECO:0000256" key="7">
    <source>
        <dbReference type="ARBA" id="ARBA00023170"/>
    </source>
</evidence>
<dbReference type="AlphaFoldDB" id="A0A6M6DSS1"/>
<dbReference type="InterPro" id="IPR004117">
    <property type="entry name" value="7tm6_olfct_rcpt"/>
</dbReference>
<keyword evidence="7 9" id="KW-0675">Receptor</keyword>
<dbReference type="Pfam" id="PF02949">
    <property type="entry name" value="7tm_6"/>
    <property type="match status" value="1"/>
</dbReference>
<dbReference type="GO" id="GO:0005549">
    <property type="term" value="F:odorant binding"/>
    <property type="evidence" value="ECO:0007669"/>
    <property type="project" value="InterPro"/>
</dbReference>
<feature type="transmembrane region" description="Helical" evidence="9">
    <location>
        <begin position="189"/>
        <end position="212"/>
    </location>
</feature>
<evidence type="ECO:0000313" key="10">
    <source>
        <dbReference type="EMBL" id="QJX74282.1"/>
    </source>
</evidence>
<comment type="caution">
    <text evidence="9">Lacks conserved residue(s) required for the propagation of feature annotation.</text>
</comment>
<keyword evidence="4 9" id="KW-0552">Olfaction</keyword>
<dbReference type="GO" id="GO:0005886">
    <property type="term" value="C:plasma membrane"/>
    <property type="evidence" value="ECO:0007669"/>
    <property type="project" value="UniProtKB-SubCell"/>
</dbReference>
<feature type="transmembrane region" description="Helical" evidence="9">
    <location>
        <begin position="126"/>
        <end position="144"/>
    </location>
</feature>
<feature type="transmembrane region" description="Helical" evidence="9">
    <location>
        <begin position="70"/>
        <end position="88"/>
    </location>
</feature>